<dbReference type="Proteomes" id="UP000664940">
    <property type="component" value="Unassembled WGS sequence"/>
</dbReference>
<proteinExistence type="predicted"/>
<name>A0A834DM82_9CHIR</name>
<evidence type="ECO:0000313" key="1">
    <source>
        <dbReference type="EMBL" id="KAF6086211.1"/>
    </source>
</evidence>
<sequence>MRRVFFQGWAHSSRVEWETAESEGLLTCVQGSSHSTFKILVSACRPDQGAVCGVTTGLAGTEEDVRAETGGGGACVLQEDGGTTDGRGVWLRSTEQSLTAGAGGWGVSETSLLALLTLQV</sequence>
<dbReference type="EMBL" id="JABVXQ010000011">
    <property type="protein sequence ID" value="KAF6086211.1"/>
    <property type="molecule type" value="Genomic_DNA"/>
</dbReference>
<reference evidence="1 2" key="1">
    <citation type="journal article" date="2020" name="Nature">
        <title>Six reference-quality genomes reveal evolution of bat adaptations.</title>
        <authorList>
            <person name="Jebb D."/>
            <person name="Huang Z."/>
            <person name="Pippel M."/>
            <person name="Hughes G.M."/>
            <person name="Lavrichenko K."/>
            <person name="Devanna P."/>
            <person name="Winkler S."/>
            <person name="Jermiin L.S."/>
            <person name="Skirmuntt E.C."/>
            <person name="Katzourakis A."/>
            <person name="Burkitt-Gray L."/>
            <person name="Ray D.A."/>
            <person name="Sullivan K.A.M."/>
            <person name="Roscito J.G."/>
            <person name="Kirilenko B.M."/>
            <person name="Davalos L.M."/>
            <person name="Corthals A.P."/>
            <person name="Power M.L."/>
            <person name="Jones G."/>
            <person name="Ransome R.D."/>
            <person name="Dechmann D.K.N."/>
            <person name="Locatelli A.G."/>
            <person name="Puechmaille S.J."/>
            <person name="Fedrigo O."/>
            <person name="Jarvis E.D."/>
            <person name="Hiller M."/>
            <person name="Vernes S.C."/>
            <person name="Myers E.W."/>
            <person name="Teeling E.C."/>
        </authorList>
    </citation>
    <scope>NUCLEOTIDE SEQUENCE [LARGE SCALE GENOMIC DNA]</scope>
    <source>
        <strain evidence="1">Bat1K_MPI-CBG_1</strain>
    </source>
</reference>
<protein>
    <submittedName>
        <fullName evidence="1">Uncharacterized protein</fullName>
    </submittedName>
</protein>
<evidence type="ECO:0000313" key="2">
    <source>
        <dbReference type="Proteomes" id="UP000664940"/>
    </source>
</evidence>
<dbReference type="AlphaFoldDB" id="A0A834DM82"/>
<accession>A0A834DM82</accession>
<gene>
    <name evidence="1" type="ORF">HJG60_008414</name>
</gene>
<comment type="caution">
    <text evidence="1">The sequence shown here is derived from an EMBL/GenBank/DDBJ whole genome shotgun (WGS) entry which is preliminary data.</text>
</comment>
<organism evidence="1 2">
    <name type="scientific">Phyllostomus discolor</name>
    <name type="common">pale spear-nosed bat</name>
    <dbReference type="NCBI Taxonomy" id="89673"/>
    <lineage>
        <taxon>Eukaryota</taxon>
        <taxon>Metazoa</taxon>
        <taxon>Chordata</taxon>
        <taxon>Craniata</taxon>
        <taxon>Vertebrata</taxon>
        <taxon>Euteleostomi</taxon>
        <taxon>Mammalia</taxon>
        <taxon>Eutheria</taxon>
        <taxon>Laurasiatheria</taxon>
        <taxon>Chiroptera</taxon>
        <taxon>Yangochiroptera</taxon>
        <taxon>Phyllostomidae</taxon>
        <taxon>Phyllostominae</taxon>
        <taxon>Phyllostomus</taxon>
    </lineage>
</organism>